<dbReference type="KEGG" id="fll:EI427_09500"/>
<evidence type="ECO:0000256" key="1">
    <source>
        <dbReference type="SAM" id="SignalP"/>
    </source>
</evidence>
<dbReference type="OrthoDB" id="9796770at2"/>
<keyword evidence="3" id="KW-0378">Hydrolase</keyword>
<evidence type="ECO:0000259" key="2">
    <source>
        <dbReference type="Pfam" id="PF12697"/>
    </source>
</evidence>
<keyword evidence="4" id="KW-1185">Reference proteome</keyword>
<feature type="domain" description="AB hydrolase-1" evidence="2">
    <location>
        <begin position="115"/>
        <end position="274"/>
    </location>
</feature>
<feature type="signal peptide" evidence="1">
    <location>
        <begin position="1"/>
        <end position="23"/>
    </location>
</feature>
<dbReference type="Gene3D" id="3.40.50.1820">
    <property type="entry name" value="alpha/beta hydrolase"/>
    <property type="match status" value="1"/>
</dbReference>
<reference evidence="3 4" key="1">
    <citation type="submission" date="2018-12" db="EMBL/GenBank/DDBJ databases">
        <title>Flammeovirga pectinis sp. nov., isolated from the gut of the Korean scallop, Patinopecten yessoensis.</title>
        <authorList>
            <person name="Bae J.-W."/>
            <person name="Jeong Y.-S."/>
            <person name="Kang W."/>
        </authorList>
    </citation>
    <scope>NUCLEOTIDE SEQUENCE [LARGE SCALE GENOMIC DNA]</scope>
    <source>
        <strain evidence="3 4">L12M1</strain>
    </source>
</reference>
<evidence type="ECO:0000313" key="4">
    <source>
        <dbReference type="Proteomes" id="UP000267268"/>
    </source>
</evidence>
<dbReference type="RefSeq" id="WP_126613994.1">
    <property type="nucleotide sequence ID" value="NZ_CP034562.1"/>
</dbReference>
<dbReference type="Pfam" id="PF12697">
    <property type="entry name" value="Abhydrolase_6"/>
    <property type="match status" value="1"/>
</dbReference>
<keyword evidence="1" id="KW-0732">Signal</keyword>
<proteinExistence type="predicted"/>
<name>A0A3Q9FPN7_9BACT</name>
<dbReference type="EMBL" id="CP034562">
    <property type="protein sequence ID" value="AZQ62465.1"/>
    <property type="molecule type" value="Genomic_DNA"/>
</dbReference>
<feature type="chain" id="PRO_5018677302" evidence="1">
    <location>
        <begin position="24"/>
        <end position="288"/>
    </location>
</feature>
<dbReference type="AlphaFoldDB" id="A0A3Q9FPN7"/>
<sequence>MKIRHLSLISLLSLLLFISSCKKDEEISVSHEVTQLPSDVTQLFKEKGNLSSNKVILYSNGGPDKELDTGYFDDLQLSNYHEVYVHQSNTLNPDVIGAKLNLTVEQAIRENAVSVEILQKVAEHFKSEGKEVYIVGHSFGAILIPALIAKHKNIAKRYLIMAGRLDFPDKLWQEFNERRGYYFKDGVTLTSQNFSQGVSETEKNETYARMRLQAGFGKNRYTTLLKDKDLSNVIYAYGQKDEPVGRLTKNEVDFLTSKNATVIEIPNGGHGSMIDLPYRTNLTSELLK</sequence>
<dbReference type="SUPFAM" id="SSF53474">
    <property type="entry name" value="alpha/beta-Hydrolases"/>
    <property type="match status" value="1"/>
</dbReference>
<dbReference type="InterPro" id="IPR000073">
    <property type="entry name" value="AB_hydrolase_1"/>
</dbReference>
<protein>
    <submittedName>
        <fullName evidence="3">Alpha/beta hydrolase</fullName>
    </submittedName>
</protein>
<evidence type="ECO:0000313" key="3">
    <source>
        <dbReference type="EMBL" id="AZQ62465.1"/>
    </source>
</evidence>
<dbReference type="Proteomes" id="UP000267268">
    <property type="component" value="Chromosome 1"/>
</dbReference>
<dbReference type="GO" id="GO:0016787">
    <property type="term" value="F:hydrolase activity"/>
    <property type="evidence" value="ECO:0007669"/>
    <property type="project" value="UniProtKB-KW"/>
</dbReference>
<accession>A0A3Q9FPN7</accession>
<gene>
    <name evidence="3" type="ORF">EI427_09500</name>
</gene>
<dbReference type="PROSITE" id="PS51257">
    <property type="entry name" value="PROKAR_LIPOPROTEIN"/>
    <property type="match status" value="1"/>
</dbReference>
<dbReference type="InterPro" id="IPR029058">
    <property type="entry name" value="AB_hydrolase_fold"/>
</dbReference>
<organism evidence="3 4">
    <name type="scientific">Flammeovirga pectinis</name>
    <dbReference type="NCBI Taxonomy" id="2494373"/>
    <lineage>
        <taxon>Bacteria</taxon>
        <taxon>Pseudomonadati</taxon>
        <taxon>Bacteroidota</taxon>
        <taxon>Cytophagia</taxon>
        <taxon>Cytophagales</taxon>
        <taxon>Flammeovirgaceae</taxon>
        <taxon>Flammeovirga</taxon>
    </lineage>
</organism>